<dbReference type="EMBL" id="CAJJDN010000042">
    <property type="protein sequence ID" value="CAD8081837.1"/>
    <property type="molecule type" value="Genomic_DNA"/>
</dbReference>
<name>A0A8S1MLJ7_9CILI</name>
<keyword evidence="3" id="KW-1185">Reference proteome</keyword>
<protein>
    <submittedName>
        <fullName evidence="2">Uncharacterized protein</fullName>
    </submittedName>
</protein>
<dbReference type="AlphaFoldDB" id="A0A8S1MLJ7"/>
<evidence type="ECO:0000313" key="2">
    <source>
        <dbReference type="EMBL" id="CAD8081837.1"/>
    </source>
</evidence>
<gene>
    <name evidence="2" type="ORF">PSON_ATCC_30995.1.T0420244</name>
</gene>
<feature type="transmembrane region" description="Helical" evidence="1">
    <location>
        <begin position="25"/>
        <end position="47"/>
    </location>
</feature>
<dbReference type="OrthoDB" id="306795at2759"/>
<evidence type="ECO:0000256" key="1">
    <source>
        <dbReference type="SAM" id="Phobius"/>
    </source>
</evidence>
<comment type="caution">
    <text evidence="2">The sequence shown here is derived from an EMBL/GenBank/DDBJ whole genome shotgun (WGS) entry which is preliminary data.</text>
</comment>
<accession>A0A8S1MLJ7</accession>
<dbReference type="Proteomes" id="UP000692954">
    <property type="component" value="Unassembled WGS sequence"/>
</dbReference>
<feature type="transmembrane region" description="Helical" evidence="1">
    <location>
        <begin position="382"/>
        <end position="405"/>
    </location>
</feature>
<organism evidence="2 3">
    <name type="scientific">Paramecium sonneborni</name>
    <dbReference type="NCBI Taxonomy" id="65129"/>
    <lineage>
        <taxon>Eukaryota</taxon>
        <taxon>Sar</taxon>
        <taxon>Alveolata</taxon>
        <taxon>Ciliophora</taxon>
        <taxon>Intramacronucleata</taxon>
        <taxon>Oligohymenophorea</taxon>
        <taxon>Peniculida</taxon>
        <taxon>Parameciidae</taxon>
        <taxon>Paramecium</taxon>
    </lineage>
</organism>
<keyword evidence="1" id="KW-1133">Transmembrane helix</keyword>
<sequence length="541" mass="63921">MKQKQIKIRSTFATWFSNLRLRTQVLILQIIYLVIITTCLICLTLIIQKNIINTLASDSEQVLTQKEMNRISENYLYEFIQQINFEFLQRSQSLNAMNSLYLVAQDKKLKFLQDLDICQSFGKTSELLEKIRKSYCFCYGIAGDFNFEYNDKLRLSNILAITSTIISNYTQLYYSSNTDDQFYSFKPCQYVPSVWIPKLRPWYIQHNQSNLQIQYTSAYIGYVGGVCITQTKSLINQQNLTIGIIANDITMAQLPILNQNQIADILLIDFKGEILLSNHYEKKQKIVDYFQNVSKTGFNESDFEILLQYQQKASYKDLCQIPINNTFCLFDKLRQKLFYFKLYLIMNNKYIVVAKFDPFLYSDAMNSLLEEINSKNEQMVTLLIFIIILALFIFCISFLITTLVLQRPIEQLMYYSNQLNKQGKNLQRSIPKIKIGTSIDELNLAFFNLLHQQNRNKKNQQNRNKQFFSETCNYLKNLDKQYFHINKEVFQNLRNLKYPVFNQSKSQQFSKLEQILLLNFVRRINIKIYSSHNTDNKMNIY</sequence>
<proteinExistence type="predicted"/>
<keyword evidence="1" id="KW-0472">Membrane</keyword>
<reference evidence="2" key="1">
    <citation type="submission" date="2021-01" db="EMBL/GenBank/DDBJ databases">
        <authorList>
            <consortium name="Genoscope - CEA"/>
            <person name="William W."/>
        </authorList>
    </citation>
    <scope>NUCLEOTIDE SEQUENCE</scope>
</reference>
<evidence type="ECO:0000313" key="3">
    <source>
        <dbReference type="Proteomes" id="UP000692954"/>
    </source>
</evidence>
<keyword evidence="1" id="KW-0812">Transmembrane</keyword>